<keyword evidence="2" id="KW-1185">Reference proteome</keyword>
<sequence>MSEHTLEQLLARMRDKPITLGWGAIAAFGRDRLNDFLRQQFVAGNGDFRLAQPFSAQVALDPTGVATATLTDLVFGPPQVSFESSALPGSHVTLNLAVVAGSFSVIGTATGMPPRLAHSFDFSEQGGFRFHMKLDLSTIVAEVDRSGRFALDLANGEKWSCNLVEEWPAQELLGAAVANFFKGLPANNRTFELGGLDFNGYHPLSAVSFHLCAQRLPGAEDGDGALMVFCRLKGLNQKGGLPADEDDLPYLIPTDRANGKPLYSAALVLNHELIEWVDEDQLELLRHMLFPGQQVFVEAADGRHEPHDLLILGNVPETPQSVAIEPLYSSVKAGGQRQFRLLRGDGSEISGALWSTRSLDSPLAVGSVSSSGLYTAPAATLLSRDAVPALVVAEYMQDNQLQRVTAMVTGRSGLMSVLPRISVVGHLDDPVDIHASTLSGGDVQWELLEPQLGTLEVKADGHAVYTRPASVEPLITLQKIRCTDRVTGERIESAMVVLRAGPAGVVEPAFVPSIRRGSVVPFHSTNIPDAMAHWRVIGEGTVDEHGLFTPPEHVTSLVSLVLCDLKPDPSGPAVITGYAVVQLSEAREQLHWRTLAKFSVTAPGDLRQCYINGMQQIPLVIEVTTDPVKVNDIDIYIPLSDSELASMRLVALGSSEIPFLPSAQDGIEHDSPEPYATHSRKNRFHLYSPTVAGLNAHQPLPQTRAPGQRFREIFLHVRAEGSRTFHARFQDDLGGIHDSNEEVTEGHEIEITGEQIPAVDPIVGPNRDFDIVRTRVFNGPGTDGPNGDDPFNFRLTSVDYWDVIYKRNSLYTVPFSTLEVESNASTLQWESEQMDETFFSFTGYGFYPYPGPGNDKPPVRLEFDPYFRALDRNAAGTPIRQDFEDSHRPSPGELMVSLHRSMDMTYWYDEMAEGDENRMYRQMLDGPVVFVMRDVEGNRHRLQVGFPSPSLIDSRNTLVLNIQ</sequence>
<dbReference type="EMBL" id="JAZDQJ010000007">
    <property type="protein sequence ID" value="MEE1933383.1"/>
    <property type="molecule type" value="Genomic_DNA"/>
</dbReference>
<evidence type="ECO:0000313" key="2">
    <source>
        <dbReference type="Proteomes" id="UP001335100"/>
    </source>
</evidence>
<proteinExistence type="predicted"/>
<accession>A0ABU7HPD4</accession>
<evidence type="ECO:0000313" key="1">
    <source>
        <dbReference type="EMBL" id="MEE1933383.1"/>
    </source>
</evidence>
<name>A0ABU7HPD4_9PSED</name>
<reference evidence="1 2" key="1">
    <citation type="submission" date="2024-01" db="EMBL/GenBank/DDBJ databases">
        <title>Unpublished Manusciprt.</title>
        <authorList>
            <person name="Duman M."/>
            <person name="Valdes E.G."/>
            <person name="Ajmi N."/>
            <person name="Altun S."/>
            <person name="Saticioglu I.B."/>
        </authorList>
    </citation>
    <scope>NUCLEOTIDE SEQUENCE [LARGE SCALE GENOMIC DNA]</scope>
    <source>
        <strain evidence="1 2">148P</strain>
    </source>
</reference>
<evidence type="ECO:0008006" key="3">
    <source>
        <dbReference type="Google" id="ProtNLM"/>
    </source>
</evidence>
<protein>
    <recommendedName>
        <fullName evidence="3">Imidazoleglycerol-phosphate synthase</fullName>
    </recommendedName>
</protein>
<dbReference type="Proteomes" id="UP001335100">
    <property type="component" value="Unassembled WGS sequence"/>
</dbReference>
<organism evidence="1 2">
    <name type="scientific">Pseudomonas ulcerans</name>
    <dbReference type="NCBI Taxonomy" id="3115852"/>
    <lineage>
        <taxon>Bacteria</taxon>
        <taxon>Pseudomonadati</taxon>
        <taxon>Pseudomonadota</taxon>
        <taxon>Gammaproteobacteria</taxon>
        <taxon>Pseudomonadales</taxon>
        <taxon>Pseudomonadaceae</taxon>
        <taxon>Pseudomonas</taxon>
    </lineage>
</organism>
<dbReference type="RefSeq" id="WP_330074265.1">
    <property type="nucleotide sequence ID" value="NZ_JAZDQJ010000007.1"/>
</dbReference>
<gene>
    <name evidence="1" type="ORF">V0R50_09120</name>
</gene>
<comment type="caution">
    <text evidence="1">The sequence shown here is derived from an EMBL/GenBank/DDBJ whole genome shotgun (WGS) entry which is preliminary data.</text>
</comment>